<dbReference type="InterPro" id="IPR032472">
    <property type="entry name" value="ArgoL2"/>
</dbReference>
<dbReference type="STRING" id="1507870.A0A1V8SH83"/>
<comment type="caution">
    <text evidence="4">The sequence shown here is derived from an EMBL/GenBank/DDBJ whole genome shotgun (WGS) entry which is preliminary data.</text>
</comment>
<dbReference type="OrthoDB" id="10252740at2759"/>
<sequence>MSDNANRGGRGGRGGFRGDRGGDRGGRGGGRGGNRSRGDSQSGRGGGHLRGGYQSRGGDQARGGGPPRGGGGFRGGPSVDMAVRGGNPDNTPPETGGVYLRDKPILAPDASVTNAENTLVQQTKGKIIDGMPGRTGYGTKGRVIVLRTNYFQLQTAFETNNPEAPLYRYDVDITGDVSRPKRRRLLSQIVADARFNGVSVATDGARIIVTTAKIELGSWATGDSMLLADPSATSPDATGTVPAHVQAARARYTIRFKVDYITSYTLSQMISYLRSTSATAIYDARGDLIQLLNIIMCKRPSTIGDVTAVAGNKFYPNQVHPGKKYMALGGGLTALRGYYSSVRPAVGRILLNLNVSTGAFYNNDSIITLISQSGKGSLSLQEAFIRMLKVEVSYKPSKGDAFTKVKTIIGFAPGPDKKALKRKRFGNSKETRFSYTDASTGKVIDTSVFDYFRTHHGITLAQPDRPVLNVGTRADPQYVPQELCKVLPGQRYGRLLSGDQTTNMLAFAARYPNKNAQSIVDEGLRLMGLQHPDINLQALTVQPFGFSVKTEMLTVPGRILPTPQVKYGKATVNVRNGSWNCDKQTFVRAARFANWAALKLDIGNTPAMVESPNPENLRERDMKNAPGTIDELARYLRNYGIIMGTYGGLGSRRLLETTIENRDANDKILIEIFEFQKKKGCNMLFIVLAKVDKWLYARIKVFGDTKYGIHTICAVGSKLQKGKNQGMYMGNLALKFNIKGGGVNHTVPGAMIAPMDEKTMLMGIDVTHPSPGSSAGAPSIACVVASEDHFLCQWPGSIRKQKGKQEMVGEERRDGDMVNGLVEMVIERLRHWQKKHSNALPAKIIVYRDGVSEGQYALVLEKELPSFETAFKQLYGAQQKWPKMAIIVVGKRHHTRFYPTKQEDADYNERAPDRSSWNCIPGTVVDRGITGRTYHEFYLQAHQGLQGTARSAHYVVIKDDLKFTADALEQLTHNLCYLFSRATKAVSVVPPAYYADILAERGRAYLFTTLQEDHGVSEGSLVSGGGDEWDGSVHPDLRNSTWYV</sequence>
<feature type="domain" description="PAZ" evidence="2">
    <location>
        <begin position="365"/>
        <end position="488"/>
    </location>
</feature>
<dbReference type="InterPro" id="IPR032474">
    <property type="entry name" value="Argonaute_N"/>
</dbReference>
<dbReference type="CDD" id="cd04657">
    <property type="entry name" value="Piwi_ago-like"/>
    <property type="match status" value="1"/>
</dbReference>
<dbReference type="SUPFAM" id="SSF53098">
    <property type="entry name" value="Ribonuclease H-like"/>
    <property type="match status" value="1"/>
</dbReference>
<dbReference type="SMART" id="SM01163">
    <property type="entry name" value="DUF1785"/>
    <property type="match status" value="1"/>
</dbReference>
<dbReference type="InterPro" id="IPR036397">
    <property type="entry name" value="RNaseH_sf"/>
</dbReference>
<dbReference type="Gene3D" id="3.40.50.2300">
    <property type="match status" value="1"/>
</dbReference>
<dbReference type="Pfam" id="PF02170">
    <property type="entry name" value="PAZ"/>
    <property type="match status" value="1"/>
</dbReference>
<dbReference type="InterPro" id="IPR014811">
    <property type="entry name" value="ArgoL1"/>
</dbReference>
<keyword evidence="5" id="KW-1185">Reference proteome</keyword>
<reference evidence="5" key="1">
    <citation type="submission" date="2017-03" db="EMBL/GenBank/DDBJ databases">
        <title>Genomes of endolithic fungi from Antarctica.</title>
        <authorList>
            <person name="Coleine C."/>
            <person name="Masonjones S."/>
            <person name="Stajich J.E."/>
        </authorList>
    </citation>
    <scope>NUCLEOTIDE SEQUENCE [LARGE SCALE GENOMIC DNA]</scope>
    <source>
        <strain evidence="5">CCFEE 5527</strain>
    </source>
</reference>
<dbReference type="Gene3D" id="3.30.420.10">
    <property type="entry name" value="Ribonuclease H-like superfamily/Ribonuclease H"/>
    <property type="match status" value="1"/>
</dbReference>
<evidence type="ECO:0000259" key="2">
    <source>
        <dbReference type="PROSITE" id="PS50821"/>
    </source>
</evidence>
<organism evidence="4 5">
    <name type="scientific">Cryoendolithus antarcticus</name>
    <dbReference type="NCBI Taxonomy" id="1507870"/>
    <lineage>
        <taxon>Eukaryota</taxon>
        <taxon>Fungi</taxon>
        <taxon>Dikarya</taxon>
        <taxon>Ascomycota</taxon>
        <taxon>Pezizomycotina</taxon>
        <taxon>Dothideomycetes</taxon>
        <taxon>Dothideomycetidae</taxon>
        <taxon>Cladosporiales</taxon>
        <taxon>Cladosporiaceae</taxon>
        <taxon>Cryoendolithus</taxon>
    </lineage>
</organism>
<name>A0A1V8SH83_9PEZI</name>
<dbReference type="GO" id="GO:0003723">
    <property type="term" value="F:RNA binding"/>
    <property type="evidence" value="ECO:0007669"/>
    <property type="project" value="InterPro"/>
</dbReference>
<dbReference type="InterPro" id="IPR036085">
    <property type="entry name" value="PAZ_dom_sf"/>
</dbReference>
<dbReference type="InterPro" id="IPR003100">
    <property type="entry name" value="PAZ_dom"/>
</dbReference>
<feature type="domain" description="Piwi" evidence="3">
    <location>
        <begin position="683"/>
        <end position="999"/>
    </location>
</feature>
<feature type="region of interest" description="Disordered" evidence="1">
    <location>
        <begin position="1"/>
        <end position="98"/>
    </location>
</feature>
<dbReference type="Proteomes" id="UP000192596">
    <property type="component" value="Unassembled WGS sequence"/>
</dbReference>
<dbReference type="Pfam" id="PF08699">
    <property type="entry name" value="ArgoL1"/>
    <property type="match status" value="1"/>
</dbReference>
<evidence type="ECO:0000256" key="1">
    <source>
        <dbReference type="SAM" id="MobiDB-lite"/>
    </source>
</evidence>
<dbReference type="AlphaFoldDB" id="A0A1V8SH83"/>
<evidence type="ECO:0000313" key="5">
    <source>
        <dbReference type="Proteomes" id="UP000192596"/>
    </source>
</evidence>
<feature type="compositionally biased region" description="Gly residues" evidence="1">
    <location>
        <begin position="60"/>
        <end position="75"/>
    </location>
</feature>
<gene>
    <name evidence="4" type="ORF">B0A48_15723</name>
</gene>
<dbReference type="InParanoid" id="A0A1V8SH83"/>
<proteinExistence type="predicted"/>
<dbReference type="EMBL" id="NAJO01000046">
    <property type="protein sequence ID" value="OQN98453.1"/>
    <property type="molecule type" value="Genomic_DNA"/>
</dbReference>
<protein>
    <recommendedName>
        <fullName evidence="6">Piwi domain-containing protein</fullName>
    </recommendedName>
</protein>
<accession>A0A1V8SH83</accession>
<dbReference type="InterPro" id="IPR003165">
    <property type="entry name" value="Piwi"/>
</dbReference>
<dbReference type="PROSITE" id="PS50822">
    <property type="entry name" value="PIWI"/>
    <property type="match status" value="1"/>
</dbReference>
<dbReference type="SMART" id="SM00950">
    <property type="entry name" value="Piwi"/>
    <property type="match status" value="1"/>
</dbReference>
<evidence type="ECO:0000259" key="3">
    <source>
        <dbReference type="PROSITE" id="PS50822"/>
    </source>
</evidence>
<dbReference type="InterPro" id="IPR045246">
    <property type="entry name" value="Piwi_ago-like"/>
</dbReference>
<evidence type="ECO:0008006" key="6">
    <source>
        <dbReference type="Google" id="ProtNLM"/>
    </source>
</evidence>
<dbReference type="Pfam" id="PF16486">
    <property type="entry name" value="ArgoN"/>
    <property type="match status" value="1"/>
</dbReference>
<dbReference type="CDD" id="cd02846">
    <property type="entry name" value="PAZ_argonaute_like"/>
    <property type="match status" value="1"/>
</dbReference>
<dbReference type="InterPro" id="IPR012337">
    <property type="entry name" value="RNaseH-like_sf"/>
</dbReference>
<dbReference type="Pfam" id="PF02171">
    <property type="entry name" value="Piwi"/>
    <property type="match status" value="1"/>
</dbReference>
<evidence type="ECO:0000313" key="4">
    <source>
        <dbReference type="EMBL" id="OQN98453.1"/>
    </source>
</evidence>
<feature type="compositionally biased region" description="Basic and acidic residues" evidence="1">
    <location>
        <begin position="16"/>
        <end position="26"/>
    </location>
</feature>
<dbReference type="Pfam" id="PF16488">
    <property type="entry name" value="ArgoL2"/>
    <property type="match status" value="1"/>
</dbReference>
<dbReference type="Gene3D" id="2.170.260.10">
    <property type="entry name" value="paz domain"/>
    <property type="match status" value="1"/>
</dbReference>
<dbReference type="PROSITE" id="PS50821">
    <property type="entry name" value="PAZ"/>
    <property type="match status" value="1"/>
</dbReference>
<dbReference type="PANTHER" id="PTHR22891">
    <property type="entry name" value="EUKARYOTIC TRANSLATION INITIATION FACTOR 2C"/>
    <property type="match status" value="1"/>
</dbReference>
<dbReference type="SUPFAM" id="SSF101690">
    <property type="entry name" value="PAZ domain"/>
    <property type="match status" value="1"/>
</dbReference>